<organism evidence="2 3">
    <name type="scientific">Botrimarina hoheduenensis</name>
    <dbReference type="NCBI Taxonomy" id="2528000"/>
    <lineage>
        <taxon>Bacteria</taxon>
        <taxon>Pseudomonadati</taxon>
        <taxon>Planctomycetota</taxon>
        <taxon>Planctomycetia</taxon>
        <taxon>Pirellulales</taxon>
        <taxon>Lacipirellulaceae</taxon>
        <taxon>Botrimarina</taxon>
    </lineage>
</organism>
<gene>
    <name evidence="2" type="ORF">Pla111_23810</name>
</gene>
<protein>
    <recommendedName>
        <fullName evidence="4">PEP-CTERM protein-sorting domain-containing protein</fullName>
    </recommendedName>
</protein>
<sequence precursor="true">MKRAALFALGLNGLLLSSALAGPFDYGFDGTLSDHFVPLFPNPNSTITQNDVTEQVEYTASDGDLSEENGTGLEHINFRPRYDQSWRVAVDVTLPAGYDTSFLANNPANQDNGRDTWIELGIFAFTSFDDRRVFSSSLEVILDGGSVVQRNVASHHDLDDSSRRVPTTDTSVRLTLGYDHLNEVLSAFAGDTQIHTANLGAASSDWQMTDSDTFSIGIFGSTGFQAVSADNPLIHDNFTAAIIPEPATQILALLAVTCLRPVRGLRA</sequence>
<evidence type="ECO:0000313" key="3">
    <source>
        <dbReference type="Proteomes" id="UP000318995"/>
    </source>
</evidence>
<reference evidence="2 3" key="1">
    <citation type="submission" date="2019-02" db="EMBL/GenBank/DDBJ databases">
        <title>Deep-cultivation of Planctomycetes and their phenomic and genomic characterization uncovers novel biology.</title>
        <authorList>
            <person name="Wiegand S."/>
            <person name="Jogler M."/>
            <person name="Boedeker C."/>
            <person name="Pinto D."/>
            <person name="Vollmers J."/>
            <person name="Rivas-Marin E."/>
            <person name="Kohn T."/>
            <person name="Peeters S.H."/>
            <person name="Heuer A."/>
            <person name="Rast P."/>
            <person name="Oberbeckmann S."/>
            <person name="Bunk B."/>
            <person name="Jeske O."/>
            <person name="Meyerdierks A."/>
            <person name="Storesund J.E."/>
            <person name="Kallscheuer N."/>
            <person name="Luecker S."/>
            <person name="Lage O.M."/>
            <person name="Pohl T."/>
            <person name="Merkel B.J."/>
            <person name="Hornburger P."/>
            <person name="Mueller R.-W."/>
            <person name="Bruemmer F."/>
            <person name="Labrenz M."/>
            <person name="Spormann A.M."/>
            <person name="Op Den Camp H."/>
            <person name="Overmann J."/>
            <person name="Amann R."/>
            <person name="Jetten M.S.M."/>
            <person name="Mascher T."/>
            <person name="Medema M.H."/>
            <person name="Devos D.P."/>
            <person name="Kaster A.-K."/>
            <person name="Ovreas L."/>
            <person name="Rohde M."/>
            <person name="Galperin M.Y."/>
            <person name="Jogler C."/>
        </authorList>
    </citation>
    <scope>NUCLEOTIDE SEQUENCE [LARGE SCALE GENOMIC DNA]</scope>
    <source>
        <strain evidence="2 3">Pla111</strain>
    </source>
</reference>
<name>A0A5C5VYD6_9BACT</name>
<evidence type="ECO:0008006" key="4">
    <source>
        <dbReference type="Google" id="ProtNLM"/>
    </source>
</evidence>
<dbReference type="EMBL" id="SJPH01000004">
    <property type="protein sequence ID" value="TWT43430.1"/>
    <property type="molecule type" value="Genomic_DNA"/>
</dbReference>
<dbReference type="AlphaFoldDB" id="A0A5C5VYD6"/>
<keyword evidence="3" id="KW-1185">Reference proteome</keyword>
<accession>A0A5C5VYD6</accession>
<comment type="caution">
    <text evidence="2">The sequence shown here is derived from an EMBL/GenBank/DDBJ whole genome shotgun (WGS) entry which is preliminary data.</text>
</comment>
<dbReference type="Proteomes" id="UP000318995">
    <property type="component" value="Unassembled WGS sequence"/>
</dbReference>
<keyword evidence="1" id="KW-0732">Signal</keyword>
<evidence type="ECO:0000313" key="2">
    <source>
        <dbReference type="EMBL" id="TWT43430.1"/>
    </source>
</evidence>
<feature type="chain" id="PRO_5022972197" description="PEP-CTERM protein-sorting domain-containing protein" evidence="1">
    <location>
        <begin position="22"/>
        <end position="267"/>
    </location>
</feature>
<evidence type="ECO:0000256" key="1">
    <source>
        <dbReference type="SAM" id="SignalP"/>
    </source>
</evidence>
<feature type="signal peptide" evidence="1">
    <location>
        <begin position="1"/>
        <end position="21"/>
    </location>
</feature>
<dbReference type="RefSeq" id="WP_146574528.1">
    <property type="nucleotide sequence ID" value="NZ_SJPH01000004.1"/>
</dbReference>
<proteinExistence type="predicted"/>